<protein>
    <submittedName>
        <fullName evidence="6">Transcriptional regulator, LysR family</fullName>
    </submittedName>
</protein>
<accession>A0A238D0S1</accession>
<dbReference type="OrthoDB" id="8751315at2"/>
<dbReference type="Pfam" id="PF00126">
    <property type="entry name" value="HTH_1"/>
    <property type="match status" value="1"/>
</dbReference>
<dbReference type="EMBL" id="FLMQ01000045">
    <property type="protein sequence ID" value="SBP86866.1"/>
    <property type="molecule type" value="Genomic_DNA"/>
</dbReference>
<dbReference type="RefSeq" id="WP_094159301.1">
    <property type="nucleotide sequence ID" value="NZ_LT592170.1"/>
</dbReference>
<proteinExistence type="inferred from homology"/>
<evidence type="ECO:0000256" key="3">
    <source>
        <dbReference type="ARBA" id="ARBA00023125"/>
    </source>
</evidence>
<dbReference type="SUPFAM" id="SSF46785">
    <property type="entry name" value="Winged helix' DNA-binding domain"/>
    <property type="match status" value="1"/>
</dbReference>
<dbReference type="PANTHER" id="PTHR30419">
    <property type="entry name" value="HTH-TYPE TRANSCRIPTIONAL REGULATOR YBHD"/>
    <property type="match status" value="1"/>
</dbReference>
<dbReference type="InterPro" id="IPR005119">
    <property type="entry name" value="LysR_subst-bd"/>
</dbReference>
<dbReference type="InterPro" id="IPR036388">
    <property type="entry name" value="WH-like_DNA-bd_sf"/>
</dbReference>
<dbReference type="PROSITE" id="PS50931">
    <property type="entry name" value="HTH_LYSR"/>
    <property type="match status" value="1"/>
</dbReference>
<dbReference type="Gene3D" id="3.40.190.290">
    <property type="match status" value="1"/>
</dbReference>
<evidence type="ECO:0000256" key="1">
    <source>
        <dbReference type="ARBA" id="ARBA00009437"/>
    </source>
</evidence>
<dbReference type="PANTHER" id="PTHR30419:SF2">
    <property type="entry name" value="LYSR FAMILY TRANSCRIPTIONAL REGULATOR"/>
    <property type="match status" value="1"/>
</dbReference>
<name>A0A238D0S1_THIDL</name>
<dbReference type="AlphaFoldDB" id="A0A238D0S1"/>
<dbReference type="GO" id="GO:0005829">
    <property type="term" value="C:cytosol"/>
    <property type="evidence" value="ECO:0007669"/>
    <property type="project" value="TreeGrafter"/>
</dbReference>
<keyword evidence="3" id="KW-0238">DNA-binding</keyword>
<dbReference type="Proteomes" id="UP000214566">
    <property type="component" value="Unassembled WGS sequence"/>
</dbReference>
<organism evidence="6 7">
    <name type="scientific">Thiomonas delicata</name>
    <name type="common">Thiomonas cuprina</name>
    <dbReference type="NCBI Taxonomy" id="364030"/>
    <lineage>
        <taxon>Bacteria</taxon>
        <taxon>Pseudomonadati</taxon>
        <taxon>Pseudomonadota</taxon>
        <taxon>Betaproteobacteria</taxon>
        <taxon>Burkholderiales</taxon>
        <taxon>Thiomonas</taxon>
    </lineage>
</organism>
<dbReference type="InterPro" id="IPR000847">
    <property type="entry name" value="LysR_HTH_N"/>
</dbReference>
<dbReference type="Pfam" id="PF03466">
    <property type="entry name" value="LysR_substrate"/>
    <property type="match status" value="1"/>
</dbReference>
<comment type="similarity">
    <text evidence="1">Belongs to the LysR transcriptional regulatory family.</text>
</comment>
<gene>
    <name evidence="6" type="ORF">THIARS_50114</name>
</gene>
<keyword evidence="4" id="KW-0804">Transcription</keyword>
<dbReference type="SUPFAM" id="SSF53850">
    <property type="entry name" value="Periplasmic binding protein-like II"/>
    <property type="match status" value="1"/>
</dbReference>
<keyword evidence="7" id="KW-1185">Reference proteome</keyword>
<reference evidence="6 7" key="1">
    <citation type="submission" date="2016-06" db="EMBL/GenBank/DDBJ databases">
        <authorList>
            <person name="Kjaerup R.B."/>
            <person name="Dalgaard T.S."/>
            <person name="Juul-Madsen H.R."/>
        </authorList>
    </citation>
    <scope>NUCLEOTIDE SEQUENCE [LARGE SCALE GENOMIC DNA]</scope>
    <source>
        <strain evidence="6 7">DSM 16361</strain>
    </source>
</reference>
<evidence type="ECO:0000313" key="6">
    <source>
        <dbReference type="EMBL" id="SBP86866.1"/>
    </source>
</evidence>
<keyword evidence="2" id="KW-0805">Transcription regulation</keyword>
<evidence type="ECO:0000313" key="7">
    <source>
        <dbReference type="Proteomes" id="UP000214566"/>
    </source>
</evidence>
<sequence length="327" mass="34939">MEHAINPARFDLTTLRLFVAAVEAGSLTLGAEHMAISLPAASKRLAELESHVGSTLLVRNKKGVTPTAPGLTFLRYAISIVAGIEQLSVAMVDYHRGAGGHLRLWANTSAFTGFLPNLLALYSAAYPSVMLDLEDALSEEVVRAVARGNAELGIIGNNTPIGDLQALACDSDELMLVLPAAHPLAGLDAVPIDEVLRHDIVGLNRATSLMRQIAAAADAKGLQLKIRVQVRGFDEVCRMIVAGLGIGILPMAGAVPHVKSMGLALKRLSGMPTRRQLLLVMRDEPSLSLPASALVRMVREREQKLSASRAFAQTAPTFTDPTRHPFL</sequence>
<dbReference type="InterPro" id="IPR036390">
    <property type="entry name" value="WH_DNA-bd_sf"/>
</dbReference>
<dbReference type="GO" id="GO:0003700">
    <property type="term" value="F:DNA-binding transcription factor activity"/>
    <property type="evidence" value="ECO:0007669"/>
    <property type="project" value="InterPro"/>
</dbReference>
<evidence type="ECO:0000256" key="2">
    <source>
        <dbReference type="ARBA" id="ARBA00023015"/>
    </source>
</evidence>
<dbReference type="GO" id="GO:0003677">
    <property type="term" value="F:DNA binding"/>
    <property type="evidence" value="ECO:0007669"/>
    <property type="project" value="UniProtKB-KW"/>
</dbReference>
<evidence type="ECO:0000259" key="5">
    <source>
        <dbReference type="PROSITE" id="PS50931"/>
    </source>
</evidence>
<dbReference type="InterPro" id="IPR050950">
    <property type="entry name" value="HTH-type_LysR_regulators"/>
</dbReference>
<evidence type="ECO:0000256" key="4">
    <source>
        <dbReference type="ARBA" id="ARBA00023163"/>
    </source>
</evidence>
<dbReference type="Gene3D" id="1.10.10.10">
    <property type="entry name" value="Winged helix-like DNA-binding domain superfamily/Winged helix DNA-binding domain"/>
    <property type="match status" value="1"/>
</dbReference>
<feature type="domain" description="HTH lysR-type" evidence="5">
    <location>
        <begin position="10"/>
        <end position="67"/>
    </location>
</feature>